<organism evidence="3 4">
    <name type="scientific">Trypanosoma congolense (strain IL3000)</name>
    <dbReference type="NCBI Taxonomy" id="1068625"/>
    <lineage>
        <taxon>Eukaryota</taxon>
        <taxon>Discoba</taxon>
        <taxon>Euglenozoa</taxon>
        <taxon>Kinetoplastea</taxon>
        <taxon>Metakinetoplastina</taxon>
        <taxon>Trypanosomatida</taxon>
        <taxon>Trypanosomatidae</taxon>
        <taxon>Trypanosoma</taxon>
        <taxon>Nannomonas</taxon>
    </lineage>
</organism>
<dbReference type="AlphaFoldDB" id="F9WJ67"/>
<evidence type="ECO:0000259" key="2">
    <source>
        <dbReference type="Pfam" id="PF12923"/>
    </source>
</evidence>
<feature type="region of interest" description="Disordered" evidence="1">
    <location>
        <begin position="256"/>
        <end position="287"/>
    </location>
</feature>
<feature type="region of interest" description="Disordered" evidence="1">
    <location>
        <begin position="42"/>
        <end position="129"/>
    </location>
</feature>
<dbReference type="OMA" id="KSMFEAS"/>
<dbReference type="InterPro" id="IPR024326">
    <property type="entry name" value="RRP7_C"/>
</dbReference>
<feature type="compositionally biased region" description="Basic residues" evidence="1">
    <location>
        <begin position="72"/>
        <end position="85"/>
    </location>
</feature>
<dbReference type="Proteomes" id="UP000000702">
    <property type="component" value="Unassembled WGS sequence"/>
</dbReference>
<proteinExistence type="predicted"/>
<feature type="compositionally biased region" description="Basic and acidic residues" evidence="1">
    <location>
        <begin position="267"/>
        <end position="282"/>
    </location>
</feature>
<dbReference type="EMBL" id="CAEQ01002688">
    <property type="protein sequence ID" value="CCD17370.1"/>
    <property type="molecule type" value="Genomic_DNA"/>
</dbReference>
<feature type="domain" description="Ribosomal RNA-processing protein 7 C-terminal" evidence="2">
    <location>
        <begin position="181"/>
        <end position="334"/>
    </location>
</feature>
<feature type="compositionally biased region" description="Polar residues" evidence="1">
    <location>
        <begin position="97"/>
        <end position="106"/>
    </location>
</feature>
<evidence type="ECO:0000313" key="4">
    <source>
        <dbReference type="Proteomes" id="UP000000702"/>
    </source>
</evidence>
<reference evidence="4" key="1">
    <citation type="submission" date="2011-07" db="EMBL/GenBank/DDBJ databases">
        <title>Divergent evolution of antigenic variation in African trypanosomes.</title>
        <authorList>
            <person name="Jackson A.P."/>
            <person name="Berry A."/>
            <person name="Allison H.C."/>
            <person name="Burton P."/>
            <person name="Anderson J."/>
            <person name="Aslett M."/>
            <person name="Brown R."/>
            <person name="Corton N."/>
            <person name="Harris D."/>
            <person name="Hauser H."/>
            <person name="Gamble J."/>
            <person name="Gilderthorp R."/>
            <person name="McQuillan J."/>
            <person name="Quail M.A."/>
            <person name="Sanders M."/>
            <person name="Van Tonder A."/>
            <person name="Ginger M.L."/>
            <person name="Donelson J.E."/>
            <person name="Field M.C."/>
            <person name="Barry J.D."/>
            <person name="Berriman M."/>
            <person name="Hertz-Fowler C."/>
        </authorList>
    </citation>
    <scope>NUCLEOTIDE SEQUENCE [LARGE SCALE GENOMIC DNA]</scope>
    <source>
        <strain evidence="4">IL3000</strain>
    </source>
</reference>
<gene>
    <name evidence="3" type="ORF">TCIL3000_0_21930</name>
</gene>
<dbReference type="VEuPathDB" id="TriTrypDB:TcIL3000_0_21930"/>
<feature type="region of interest" description="Disordered" evidence="1">
    <location>
        <begin position="316"/>
        <end position="335"/>
    </location>
</feature>
<protein>
    <submittedName>
        <fullName evidence="3">WGS project CAEQ00000000 data, annotated contig 876</fullName>
    </submittedName>
</protein>
<sequence length="335" mass="38423">MVKKDGVARTQQGLAAFLKPLKPNKKYLKKMKFIAKKRELAKAAERGHRKKATKKSGPAKVVKKIASSVKEKKTKAVKAAQKKVGRVTVKPTAGLNKASTRKSVASRTERKEDGARDSSDDDAFFALPPPVKKDVDKELIKRVICGEDDRYDDNVGGASTDNVLHSPYLPFLDDYTQQKRSEIVEPDELLERAHTYFADLGRRESTLKREAARKLRELKEINRRGGDKDGFRYVVPRNVTEVVRHMVQGSEVDLTRVSSSFPGDDDEKNRSDEHHHEAADRPMHRRKRRNPCYSDFYQFQVSQRWTQNAERFLEKGRAHKSMFEASKQKRSLRKF</sequence>
<name>F9WJ67_TRYCI</name>
<keyword evidence="4" id="KW-1185">Reference proteome</keyword>
<comment type="caution">
    <text evidence="3">The sequence shown here is derived from an EMBL/GenBank/DDBJ whole genome shotgun (WGS) entry which is preliminary data.</text>
</comment>
<feature type="compositionally biased region" description="Basic and acidic residues" evidence="1">
    <location>
        <begin position="107"/>
        <end position="118"/>
    </location>
</feature>
<accession>F9WJ67</accession>
<evidence type="ECO:0000256" key="1">
    <source>
        <dbReference type="SAM" id="MobiDB-lite"/>
    </source>
</evidence>
<evidence type="ECO:0000313" key="3">
    <source>
        <dbReference type="EMBL" id="CCD17370.1"/>
    </source>
</evidence>
<dbReference type="Pfam" id="PF12923">
    <property type="entry name" value="RRP7"/>
    <property type="match status" value="1"/>
</dbReference>
<reference evidence="3 4" key="2">
    <citation type="journal article" date="2012" name="Proc. Natl. Acad. Sci. U.S.A.">
        <title>Antigenic diversity is generated by distinct evolutionary mechanisms in African trypanosome species.</title>
        <authorList>
            <person name="Jackson A.P."/>
            <person name="Berry A."/>
            <person name="Aslett M."/>
            <person name="Allison H.C."/>
            <person name="Burton P."/>
            <person name="Vavrova-Anderson J."/>
            <person name="Brown R."/>
            <person name="Browne H."/>
            <person name="Corton N."/>
            <person name="Hauser H."/>
            <person name="Gamble J."/>
            <person name="Gilderthorp R."/>
            <person name="Marcello L."/>
            <person name="McQuillan J."/>
            <person name="Otto T.D."/>
            <person name="Quail M.A."/>
            <person name="Sanders M.J."/>
            <person name="van Tonder A."/>
            <person name="Ginger M.L."/>
            <person name="Field M.C."/>
            <person name="Barry J.D."/>
            <person name="Hertz-Fowler C."/>
            <person name="Berriman M."/>
        </authorList>
    </citation>
    <scope>NUCLEOTIDE SEQUENCE [LARGE SCALE GENOMIC DNA]</scope>
    <source>
        <strain evidence="3 4">IL3000</strain>
    </source>
</reference>